<name>A0A4R7UTW9_9PSEU</name>
<dbReference type="EMBL" id="SOCP01000024">
    <property type="protein sequence ID" value="TDV40118.1"/>
    <property type="molecule type" value="Genomic_DNA"/>
</dbReference>
<comment type="caution">
    <text evidence="2">The sequence shown here is derived from an EMBL/GenBank/DDBJ whole genome shotgun (WGS) entry which is preliminary data.</text>
</comment>
<sequence>MPTTKTADTIKAARQDPAVAKKYRTSAEAAFADATEAENDAHREATRAANHVDELERRVAAGDLTISASDLGDAREGARLAALRTQAFPAKTSEAQREADRARLFDTCHELAALDARWNTALDETAAAAVKHLTTLLAEYSAVTDDLREVTRHLGGGHADDAADAPAGTVHYRPREGFVPAMQLPDIDELIGELLAAAFERAFGHLGIGAFGTTTLQGKVRQMTGTAQRSAPTETLDLIEGRLGPRQDPPQPSRHGMPKYVTVERA</sequence>
<protein>
    <submittedName>
        <fullName evidence="2">Uncharacterized protein</fullName>
    </submittedName>
</protein>
<evidence type="ECO:0000256" key="1">
    <source>
        <dbReference type="SAM" id="MobiDB-lite"/>
    </source>
</evidence>
<dbReference type="OrthoDB" id="9970700at2"/>
<reference evidence="2 3" key="1">
    <citation type="submission" date="2019-03" db="EMBL/GenBank/DDBJ databases">
        <title>Genomic Encyclopedia of Archaeal and Bacterial Type Strains, Phase II (KMG-II): from individual species to whole genera.</title>
        <authorList>
            <person name="Goeker M."/>
        </authorList>
    </citation>
    <scope>NUCLEOTIDE SEQUENCE [LARGE SCALE GENOMIC DNA]</scope>
    <source>
        <strain evidence="2 3">DSM 45499</strain>
    </source>
</reference>
<dbReference type="AlphaFoldDB" id="A0A4R7UTW9"/>
<keyword evidence="3" id="KW-1185">Reference proteome</keyword>
<feature type="region of interest" description="Disordered" evidence="1">
    <location>
        <begin position="241"/>
        <end position="266"/>
    </location>
</feature>
<dbReference type="Proteomes" id="UP000294927">
    <property type="component" value="Unassembled WGS sequence"/>
</dbReference>
<gene>
    <name evidence="2" type="ORF">CLV71_124137</name>
</gene>
<evidence type="ECO:0000313" key="3">
    <source>
        <dbReference type="Proteomes" id="UP000294927"/>
    </source>
</evidence>
<accession>A0A4R7UTW9</accession>
<organism evidence="2 3">
    <name type="scientific">Actinophytocola oryzae</name>
    <dbReference type="NCBI Taxonomy" id="502181"/>
    <lineage>
        <taxon>Bacteria</taxon>
        <taxon>Bacillati</taxon>
        <taxon>Actinomycetota</taxon>
        <taxon>Actinomycetes</taxon>
        <taxon>Pseudonocardiales</taxon>
        <taxon>Pseudonocardiaceae</taxon>
    </lineage>
</organism>
<dbReference type="RefSeq" id="WP_133908558.1">
    <property type="nucleotide sequence ID" value="NZ_SOCP01000024.1"/>
</dbReference>
<evidence type="ECO:0000313" key="2">
    <source>
        <dbReference type="EMBL" id="TDV40118.1"/>
    </source>
</evidence>
<proteinExistence type="predicted"/>